<organism evidence="2 3">
    <name type="scientific">Mytilus galloprovincialis</name>
    <name type="common">Mediterranean mussel</name>
    <dbReference type="NCBI Taxonomy" id="29158"/>
    <lineage>
        <taxon>Eukaryota</taxon>
        <taxon>Metazoa</taxon>
        <taxon>Spiralia</taxon>
        <taxon>Lophotrochozoa</taxon>
        <taxon>Mollusca</taxon>
        <taxon>Bivalvia</taxon>
        <taxon>Autobranchia</taxon>
        <taxon>Pteriomorphia</taxon>
        <taxon>Mytilida</taxon>
        <taxon>Mytiloidea</taxon>
        <taxon>Mytilidae</taxon>
        <taxon>Mytilinae</taxon>
        <taxon>Mytilus</taxon>
    </lineage>
</organism>
<dbReference type="OrthoDB" id="6096353at2759"/>
<evidence type="ECO:0000259" key="1">
    <source>
        <dbReference type="Pfam" id="PF16026"/>
    </source>
</evidence>
<dbReference type="InterPro" id="IPR031981">
    <property type="entry name" value="MIEAP_C"/>
</dbReference>
<keyword evidence="3" id="KW-1185">Reference proteome</keyword>
<evidence type="ECO:0000313" key="2">
    <source>
        <dbReference type="EMBL" id="VDI46966.1"/>
    </source>
</evidence>
<name>A0A8B6FC67_MYTGA</name>
<sequence>MMSNHDGKIKELQKELTNRIHIRENQQAIFHLKDLLQRLPLSIERINNQVSPVDLVKLPRMNDRDIDSTTDKVELLWNFAIKLKNELIKANHDLKHKIDSVVKWTTEETQDREKERKDHVKALNDKDKIIQRYEVLTKVKDDDKRGLVSWPSGSITSKLQQQIFDLQKIMAHNNEQYKKVCMERDDLRNRLSSVAGEKLTKGNPSITDLGDPNRPMKIGEKYGELYDNEWTAAMENTIEAKKYYPDLKENEIEEIIIRHLHKLLKCCYIECTLKAEEQIHKLGEALAETMCFTIKTKDEIASLPVIREALVLRRAKSKDFAKFLFENQVICNNIIADWDYVNKNENLMQILTQSTFFEKCIYLCWCMVIQDPVMYLDDDPASNTPIDKNTYKEFVKSGDSVSYVVWPALFLHKDGPLLYKGVVQAYWKKDDHDNIGGNRGLML</sequence>
<feature type="domain" description="Mitochondria-eating protein C-terminal" evidence="1">
    <location>
        <begin position="215"/>
        <end position="424"/>
    </location>
</feature>
<gene>
    <name evidence="2" type="ORF">MGAL_10B015628</name>
</gene>
<accession>A0A8B6FC67</accession>
<comment type="caution">
    <text evidence="2">The sequence shown here is derived from an EMBL/GenBank/DDBJ whole genome shotgun (WGS) entry which is preliminary data.</text>
</comment>
<dbReference type="Pfam" id="PF16026">
    <property type="entry name" value="MIEAP"/>
    <property type="match status" value="1"/>
</dbReference>
<proteinExistence type="predicted"/>
<dbReference type="EMBL" id="UYJE01006558">
    <property type="protein sequence ID" value="VDI46966.1"/>
    <property type="molecule type" value="Genomic_DNA"/>
</dbReference>
<dbReference type="Proteomes" id="UP000596742">
    <property type="component" value="Unassembled WGS sequence"/>
</dbReference>
<protein>
    <recommendedName>
        <fullName evidence="1">Mitochondria-eating protein C-terminal domain-containing protein</fullName>
    </recommendedName>
</protein>
<reference evidence="2" key="1">
    <citation type="submission" date="2018-11" db="EMBL/GenBank/DDBJ databases">
        <authorList>
            <person name="Alioto T."/>
            <person name="Alioto T."/>
        </authorList>
    </citation>
    <scope>NUCLEOTIDE SEQUENCE</scope>
</reference>
<evidence type="ECO:0000313" key="3">
    <source>
        <dbReference type="Proteomes" id="UP000596742"/>
    </source>
</evidence>
<dbReference type="AlphaFoldDB" id="A0A8B6FC67"/>